<sequence>MIRAARGLPIASRLCRKLVDAWPVLMISIPASKNKSSKSSSLAALKFSSVSVISTALGKNAGLAWERQYLTRRATSFSLMKVPWIRIGLLLPMGSKSISPRPSNFSAPPVSRMVRLSIGELTVKAILDGILALIRPVMTSTEGLCVATTR</sequence>
<protein>
    <submittedName>
        <fullName evidence="1">Uncharacterized protein</fullName>
    </submittedName>
</protein>
<evidence type="ECO:0000313" key="1">
    <source>
        <dbReference type="EMBL" id="MPN52613.1"/>
    </source>
</evidence>
<accession>A0A645IZI1</accession>
<proteinExistence type="predicted"/>
<name>A0A645IZI1_9ZZZZ</name>
<organism evidence="1">
    <name type="scientific">bioreactor metagenome</name>
    <dbReference type="NCBI Taxonomy" id="1076179"/>
    <lineage>
        <taxon>unclassified sequences</taxon>
        <taxon>metagenomes</taxon>
        <taxon>ecological metagenomes</taxon>
    </lineage>
</organism>
<gene>
    <name evidence="1" type="ORF">SDC9_200275</name>
</gene>
<dbReference type="AlphaFoldDB" id="A0A645IZI1"/>
<reference evidence="1" key="1">
    <citation type="submission" date="2019-08" db="EMBL/GenBank/DDBJ databases">
        <authorList>
            <person name="Kucharzyk K."/>
            <person name="Murdoch R.W."/>
            <person name="Higgins S."/>
            <person name="Loffler F."/>
        </authorList>
    </citation>
    <scope>NUCLEOTIDE SEQUENCE</scope>
</reference>
<comment type="caution">
    <text evidence="1">The sequence shown here is derived from an EMBL/GenBank/DDBJ whole genome shotgun (WGS) entry which is preliminary data.</text>
</comment>
<dbReference type="EMBL" id="VSSQ01118893">
    <property type="protein sequence ID" value="MPN52613.1"/>
    <property type="molecule type" value="Genomic_DNA"/>
</dbReference>